<sequence>MKIAKIIIGVVCILLSFVIAYQSALAGVAGIMTSISSTLESAFGGSNVPQEMDMSFFGGFFVAVSYYASGITSIAACGKRGGSVACFILMFVACLVGIGSLAFGPGVFTGLIIWSLGAFAMCAFYIVDATKDLKKK</sequence>
<evidence type="ECO:0000313" key="1">
    <source>
        <dbReference type="EMBL" id="VYT78777.1"/>
    </source>
</evidence>
<name>A0A6N2ZL78_EUBLI</name>
<accession>A0A6N2ZL78</accession>
<proteinExistence type="predicted"/>
<gene>
    <name evidence="1" type="ORF">ELLFYP34_01920</name>
</gene>
<organism evidence="1">
    <name type="scientific">Eubacterium limosum</name>
    <dbReference type="NCBI Taxonomy" id="1736"/>
    <lineage>
        <taxon>Bacteria</taxon>
        <taxon>Bacillati</taxon>
        <taxon>Bacillota</taxon>
        <taxon>Clostridia</taxon>
        <taxon>Eubacteriales</taxon>
        <taxon>Eubacteriaceae</taxon>
        <taxon>Eubacterium</taxon>
    </lineage>
</organism>
<protein>
    <submittedName>
        <fullName evidence="1">Uncharacterized protein</fullName>
    </submittedName>
</protein>
<reference evidence="1" key="1">
    <citation type="submission" date="2019-11" db="EMBL/GenBank/DDBJ databases">
        <authorList>
            <person name="Feng L."/>
        </authorList>
    </citation>
    <scope>NUCLEOTIDE SEQUENCE</scope>
    <source>
        <strain evidence="1">ElimosumLFYP34</strain>
    </source>
</reference>
<dbReference type="AlphaFoldDB" id="A0A6N2ZL78"/>
<dbReference type="EMBL" id="CACRTR010000003">
    <property type="protein sequence ID" value="VYT78777.1"/>
    <property type="molecule type" value="Genomic_DNA"/>
</dbReference>